<dbReference type="Proteomes" id="UP001430306">
    <property type="component" value="Unassembled WGS sequence"/>
</dbReference>
<dbReference type="Pfam" id="PF04306">
    <property type="entry name" value="DUF456"/>
    <property type="match status" value="1"/>
</dbReference>
<comment type="caution">
    <text evidence="4">The sequence shown here is derived from an EMBL/GenBank/DDBJ whole genome shotgun (WGS) entry which is preliminary data.</text>
</comment>
<evidence type="ECO:0000313" key="5">
    <source>
        <dbReference type="Proteomes" id="UP001430306"/>
    </source>
</evidence>
<feature type="transmembrane region" description="Helical" evidence="2">
    <location>
        <begin position="184"/>
        <end position="205"/>
    </location>
</feature>
<evidence type="ECO:0000256" key="2">
    <source>
        <dbReference type="SAM" id="Phobius"/>
    </source>
</evidence>
<organism evidence="4 5">
    <name type="scientific">Rhodopirellula halodulae</name>
    <dbReference type="NCBI Taxonomy" id="2894198"/>
    <lineage>
        <taxon>Bacteria</taxon>
        <taxon>Pseudomonadati</taxon>
        <taxon>Planctomycetota</taxon>
        <taxon>Planctomycetia</taxon>
        <taxon>Pirellulales</taxon>
        <taxon>Pirellulaceae</taxon>
        <taxon>Rhodopirellula</taxon>
    </lineage>
</organism>
<keyword evidence="2" id="KW-1133">Transmembrane helix</keyword>
<name>A0ABS8NMD3_9BACT</name>
<dbReference type="InterPro" id="IPR007403">
    <property type="entry name" value="DUF456"/>
</dbReference>
<protein>
    <submittedName>
        <fullName evidence="4">DUF456 domain-containing protein</fullName>
    </submittedName>
</protein>
<dbReference type="EMBL" id="JAJKFW010000058">
    <property type="protein sequence ID" value="MCC9644670.1"/>
    <property type="molecule type" value="Genomic_DNA"/>
</dbReference>
<keyword evidence="5" id="KW-1185">Reference proteome</keyword>
<feature type="transmembrane region" description="Helical" evidence="2">
    <location>
        <begin position="153"/>
        <end position="172"/>
    </location>
</feature>
<feature type="compositionally biased region" description="Polar residues" evidence="1">
    <location>
        <begin position="96"/>
        <end position="106"/>
    </location>
</feature>
<sequence length="309" mass="32318">MIDLQRCLLLVSVLVAIGCARQVTAQNEFSRQVAMGTLGGRPMMLAQGTDVLSTDPAIREAADTDTEADKLVGVEPENEEAKKNESDNSGPDAAVGSTSSEATESQSGGFWGWITEALVWTRDTIRDVLMPLGVVALAVGLILFCFAAWLLNLVALPGNWLAIAMMAFYVWLGPEEGRWRLGLFSLVVAFALGLVGELIEFLAGAMGASRAGASRRATLMAIIGSIAGAILGGIVGLPIPVVGPVLAAILFGGLGATAGAMFAEWNNGKPWKENWRIGQAAFWGRTAGTVGKMLAGLAVLVVCVVGVLF</sequence>
<feature type="chain" id="PRO_5046151708" evidence="3">
    <location>
        <begin position="26"/>
        <end position="309"/>
    </location>
</feature>
<feature type="transmembrane region" description="Helical" evidence="2">
    <location>
        <begin position="217"/>
        <end position="239"/>
    </location>
</feature>
<dbReference type="PROSITE" id="PS51257">
    <property type="entry name" value="PROKAR_LIPOPROTEIN"/>
    <property type="match status" value="1"/>
</dbReference>
<reference evidence="4" key="1">
    <citation type="submission" date="2021-11" db="EMBL/GenBank/DDBJ databases">
        <title>Genome sequence.</title>
        <authorList>
            <person name="Sun Q."/>
        </authorList>
    </citation>
    <scope>NUCLEOTIDE SEQUENCE</scope>
    <source>
        <strain evidence="4">JC740</strain>
    </source>
</reference>
<gene>
    <name evidence="4" type="ORF">LOC71_20545</name>
</gene>
<accession>A0ABS8NMD3</accession>
<dbReference type="RefSeq" id="WP_230276376.1">
    <property type="nucleotide sequence ID" value="NZ_JAJKFW010000058.1"/>
</dbReference>
<feature type="transmembrane region" description="Helical" evidence="2">
    <location>
        <begin position="286"/>
        <end position="308"/>
    </location>
</feature>
<feature type="transmembrane region" description="Helical" evidence="2">
    <location>
        <begin position="245"/>
        <end position="265"/>
    </location>
</feature>
<keyword evidence="2" id="KW-0472">Membrane</keyword>
<evidence type="ECO:0000313" key="4">
    <source>
        <dbReference type="EMBL" id="MCC9644670.1"/>
    </source>
</evidence>
<feature type="region of interest" description="Disordered" evidence="1">
    <location>
        <begin position="64"/>
        <end position="106"/>
    </location>
</feature>
<proteinExistence type="predicted"/>
<evidence type="ECO:0000256" key="1">
    <source>
        <dbReference type="SAM" id="MobiDB-lite"/>
    </source>
</evidence>
<feature type="transmembrane region" description="Helical" evidence="2">
    <location>
        <begin position="128"/>
        <end position="146"/>
    </location>
</feature>
<keyword evidence="2" id="KW-0812">Transmembrane</keyword>
<keyword evidence="3" id="KW-0732">Signal</keyword>
<evidence type="ECO:0000256" key="3">
    <source>
        <dbReference type="SAM" id="SignalP"/>
    </source>
</evidence>
<feature type="signal peptide" evidence="3">
    <location>
        <begin position="1"/>
        <end position="25"/>
    </location>
</feature>